<dbReference type="Proteomes" id="UP000024635">
    <property type="component" value="Unassembled WGS sequence"/>
</dbReference>
<dbReference type="EMBL" id="JARK01001338">
    <property type="protein sequence ID" value="EYC33196.1"/>
    <property type="molecule type" value="Genomic_DNA"/>
</dbReference>
<gene>
    <name evidence="1" type="primary">Acey_s0002.g660</name>
    <name evidence="1" type="ORF">Y032_0002g660</name>
</gene>
<protein>
    <submittedName>
        <fullName evidence="1">Uncharacterized protein</fullName>
    </submittedName>
</protein>
<name>A0A016W0T8_9BILA</name>
<proteinExistence type="predicted"/>
<sequence>MCITVDLIDRTVQDVFTLRCCCGGQPAQLGANLAPAPKKAGSIKSGVFVTSVIFDVHYWNQRGEEVNNLRESLCG</sequence>
<comment type="caution">
    <text evidence="1">The sequence shown here is derived from an EMBL/GenBank/DDBJ whole genome shotgun (WGS) entry which is preliminary data.</text>
</comment>
<evidence type="ECO:0000313" key="2">
    <source>
        <dbReference type="Proteomes" id="UP000024635"/>
    </source>
</evidence>
<organism evidence="1 2">
    <name type="scientific">Ancylostoma ceylanicum</name>
    <dbReference type="NCBI Taxonomy" id="53326"/>
    <lineage>
        <taxon>Eukaryota</taxon>
        <taxon>Metazoa</taxon>
        <taxon>Ecdysozoa</taxon>
        <taxon>Nematoda</taxon>
        <taxon>Chromadorea</taxon>
        <taxon>Rhabditida</taxon>
        <taxon>Rhabditina</taxon>
        <taxon>Rhabditomorpha</taxon>
        <taxon>Strongyloidea</taxon>
        <taxon>Ancylostomatidae</taxon>
        <taxon>Ancylostomatinae</taxon>
        <taxon>Ancylostoma</taxon>
    </lineage>
</organism>
<accession>A0A016W0T8</accession>
<reference evidence="2" key="1">
    <citation type="journal article" date="2015" name="Nat. Genet.">
        <title>The genome and transcriptome of the zoonotic hookworm Ancylostoma ceylanicum identify infection-specific gene families.</title>
        <authorList>
            <person name="Schwarz E.M."/>
            <person name="Hu Y."/>
            <person name="Antoshechkin I."/>
            <person name="Miller M.M."/>
            <person name="Sternberg P.W."/>
            <person name="Aroian R.V."/>
        </authorList>
    </citation>
    <scope>NUCLEOTIDE SEQUENCE</scope>
    <source>
        <strain evidence="2">HY135</strain>
    </source>
</reference>
<keyword evidence="2" id="KW-1185">Reference proteome</keyword>
<dbReference type="AlphaFoldDB" id="A0A016W0T8"/>
<evidence type="ECO:0000313" key="1">
    <source>
        <dbReference type="EMBL" id="EYC33196.1"/>
    </source>
</evidence>